<evidence type="ECO:0008006" key="2">
    <source>
        <dbReference type="Google" id="ProtNLM"/>
    </source>
</evidence>
<dbReference type="InterPro" id="IPR011604">
    <property type="entry name" value="PDDEXK-like_dom_sf"/>
</dbReference>
<organism evidence="1">
    <name type="scientific">marine sediment metagenome</name>
    <dbReference type="NCBI Taxonomy" id="412755"/>
    <lineage>
        <taxon>unclassified sequences</taxon>
        <taxon>metagenomes</taxon>
        <taxon>ecological metagenomes</taxon>
    </lineage>
</organism>
<proteinExistence type="predicted"/>
<gene>
    <name evidence="1" type="ORF">S12H4_42566</name>
</gene>
<dbReference type="InterPro" id="IPR027417">
    <property type="entry name" value="P-loop_NTPase"/>
</dbReference>
<protein>
    <recommendedName>
        <fullName evidence="2">UvrD-like helicase C-terminal domain-containing protein</fullName>
    </recommendedName>
</protein>
<dbReference type="AlphaFoldDB" id="X1VVZ0"/>
<dbReference type="Gene3D" id="3.90.320.10">
    <property type="match status" value="1"/>
</dbReference>
<evidence type="ECO:0000313" key="1">
    <source>
        <dbReference type="EMBL" id="GAJ15020.1"/>
    </source>
</evidence>
<dbReference type="SUPFAM" id="SSF52540">
    <property type="entry name" value="P-loop containing nucleoside triphosphate hydrolases"/>
    <property type="match status" value="1"/>
</dbReference>
<feature type="non-terminal residue" evidence="1">
    <location>
        <position position="1"/>
    </location>
</feature>
<dbReference type="EMBL" id="BARW01026064">
    <property type="protein sequence ID" value="GAJ15020.1"/>
    <property type="molecule type" value="Genomic_DNA"/>
</dbReference>
<comment type="caution">
    <text evidence="1">The sequence shown here is derived from an EMBL/GenBank/DDBJ whole genome shotgun (WGS) entry which is preliminary data.</text>
</comment>
<feature type="non-terminal residue" evidence="1">
    <location>
        <position position="259"/>
    </location>
</feature>
<sequence length="259" mass="30184">HEPNYYIERTGQEPYGYFLVYRSNAYNKGKGKRLAQPKNWEDYCQLEASYNEAEDIRLLYVAATRARNLLIISSLDHKSNKSNPWYSLLKNIKKEMNITVPEAGLPDVKEKEREEVSLFDDYKEIQKECGQWTKDLSKSSYHEKKPTDFKDEEKHRKIATIDVGGTAWGSAVHRIFDYLIKEDPDKQLLSLHIEKTLEKQGISLKRKVELVGIVRKFKKSNLYQRLKKAKLKYSEVPFTINIGPAHPLYSELVGQDSRP</sequence>
<reference evidence="1" key="1">
    <citation type="journal article" date="2014" name="Front. Microbiol.">
        <title>High frequency of phylogenetically diverse reductive dehalogenase-homologous genes in deep subseafloor sedimentary metagenomes.</title>
        <authorList>
            <person name="Kawai M."/>
            <person name="Futagami T."/>
            <person name="Toyoda A."/>
            <person name="Takaki Y."/>
            <person name="Nishi S."/>
            <person name="Hori S."/>
            <person name="Arai W."/>
            <person name="Tsubouchi T."/>
            <person name="Morono Y."/>
            <person name="Uchiyama I."/>
            <person name="Ito T."/>
            <person name="Fujiyama A."/>
            <person name="Inagaki F."/>
            <person name="Takami H."/>
        </authorList>
    </citation>
    <scope>NUCLEOTIDE SEQUENCE</scope>
    <source>
        <strain evidence="1">Expedition CK06-06</strain>
    </source>
</reference>
<name>X1VVZ0_9ZZZZ</name>
<accession>X1VVZ0</accession>